<evidence type="ECO:0000313" key="2">
    <source>
        <dbReference type="EMBL" id="PON25307.1"/>
    </source>
</evidence>
<dbReference type="Proteomes" id="UP000054821">
    <property type="component" value="Unassembled WGS sequence"/>
</dbReference>
<evidence type="ECO:0000256" key="1">
    <source>
        <dbReference type="SAM" id="MobiDB-lite"/>
    </source>
</evidence>
<sequence>MPDEDRADLRSELWVMHCHAPPCAPVFIAAQQRGTGTYTPLYLSPNSHADSCSSRYSDMPNGVLALAVDPPTHKAKLFFQSLRSGRPSPFSLPKTDPVPVAPKHLLLPPRSKKRKKPNRVTWAPSTARPSTPKLGTLREPEAEPRYLRRHLAISSLRCTSGPRIHSLQLQQLLAVRSVCCDLSCSLPPRADEAYRVRNELRALRVPPRGKKKTHWGDLRTVPATRHLQAD</sequence>
<accession>A0A2P4ZLZ1</accession>
<feature type="region of interest" description="Disordered" evidence="1">
    <location>
        <begin position="89"/>
        <end position="137"/>
    </location>
</feature>
<gene>
    <name evidence="2" type="ORF">TGAM01_v205993</name>
</gene>
<name>A0A2P4ZLZ1_9HYPO</name>
<dbReference type="GeneID" id="29990679"/>
<comment type="caution">
    <text evidence="2">The sequence shown here is derived from an EMBL/GenBank/DDBJ whole genome shotgun (WGS) entry which is preliminary data.</text>
</comment>
<reference evidence="2 3" key="1">
    <citation type="journal article" date="2016" name="Genome Announc.">
        <title>Draft Whole-Genome Sequence of Trichoderma gamsii T6085, a Promising Biocontrol Agent of Fusarium Head Blight on Wheat.</title>
        <authorList>
            <person name="Baroncelli R."/>
            <person name="Zapparata A."/>
            <person name="Piaggeschi G."/>
            <person name="Sarrocco S."/>
            <person name="Vannacci G."/>
        </authorList>
    </citation>
    <scope>NUCLEOTIDE SEQUENCE [LARGE SCALE GENOMIC DNA]</scope>
    <source>
        <strain evidence="2 3">T6085</strain>
    </source>
</reference>
<keyword evidence="3" id="KW-1185">Reference proteome</keyword>
<proteinExistence type="predicted"/>
<protein>
    <submittedName>
        <fullName evidence="2">Uncharacterized protein</fullName>
    </submittedName>
</protein>
<dbReference type="AlphaFoldDB" id="A0A2P4ZLZ1"/>
<dbReference type="EMBL" id="JPDN02000019">
    <property type="protein sequence ID" value="PON25307.1"/>
    <property type="molecule type" value="Genomic_DNA"/>
</dbReference>
<evidence type="ECO:0000313" key="3">
    <source>
        <dbReference type="Proteomes" id="UP000054821"/>
    </source>
</evidence>
<dbReference type="RefSeq" id="XP_024405528.1">
    <property type="nucleotide sequence ID" value="XM_024549769.1"/>
</dbReference>
<organism evidence="2 3">
    <name type="scientific">Trichoderma gamsii</name>
    <dbReference type="NCBI Taxonomy" id="398673"/>
    <lineage>
        <taxon>Eukaryota</taxon>
        <taxon>Fungi</taxon>
        <taxon>Dikarya</taxon>
        <taxon>Ascomycota</taxon>
        <taxon>Pezizomycotina</taxon>
        <taxon>Sordariomycetes</taxon>
        <taxon>Hypocreomycetidae</taxon>
        <taxon>Hypocreales</taxon>
        <taxon>Hypocreaceae</taxon>
        <taxon>Trichoderma</taxon>
    </lineage>
</organism>